<dbReference type="InterPro" id="IPR027079">
    <property type="entry name" value="Tfb1/GTF2H1"/>
</dbReference>
<feature type="domain" description="BSD" evidence="7">
    <location>
        <begin position="108"/>
        <end position="169"/>
    </location>
</feature>
<dbReference type="SMART" id="SM00751">
    <property type="entry name" value="BSD"/>
    <property type="match status" value="2"/>
</dbReference>
<dbReference type="GeneID" id="80876800"/>
<evidence type="ECO:0000256" key="6">
    <source>
        <dbReference type="ARBA" id="ARBA00023242"/>
    </source>
</evidence>
<dbReference type="CDD" id="cd13229">
    <property type="entry name" value="PH_TFIIH"/>
    <property type="match status" value="1"/>
</dbReference>
<dbReference type="InterPro" id="IPR005607">
    <property type="entry name" value="BSD_dom"/>
</dbReference>
<dbReference type="AlphaFoldDB" id="A0AAE9WC22"/>
<keyword evidence="6" id="KW-0539">Nucleus</keyword>
<gene>
    <name evidence="8" type="primary">tfb1</name>
    <name evidence="8" type="ORF">SOMG_03320</name>
</gene>
<dbReference type="GO" id="GO:0000439">
    <property type="term" value="C:transcription factor TFIIH core complex"/>
    <property type="evidence" value="ECO:0007669"/>
    <property type="project" value="InterPro"/>
</dbReference>
<dbReference type="PROSITE" id="PS50858">
    <property type="entry name" value="BSD"/>
    <property type="match status" value="2"/>
</dbReference>
<dbReference type="Proteomes" id="UP001212411">
    <property type="component" value="Chromosome 2"/>
</dbReference>
<comment type="similarity">
    <text evidence="2">Belongs to the TFB1 family.</text>
</comment>
<dbReference type="InterPro" id="IPR035925">
    <property type="entry name" value="BSD_dom_sf"/>
</dbReference>
<evidence type="ECO:0000256" key="4">
    <source>
        <dbReference type="ARBA" id="ARBA00023015"/>
    </source>
</evidence>
<proteinExistence type="inferred from homology"/>
<dbReference type="KEGG" id="som:SOMG_03320"/>
<dbReference type="InterPro" id="IPR011993">
    <property type="entry name" value="PH-like_dom_sf"/>
</dbReference>
<dbReference type="Pfam" id="PF08567">
    <property type="entry name" value="PH_TFIIH"/>
    <property type="match status" value="1"/>
</dbReference>
<feature type="domain" description="BSD" evidence="7">
    <location>
        <begin position="190"/>
        <end position="241"/>
    </location>
</feature>
<dbReference type="InterPro" id="IPR013876">
    <property type="entry name" value="TFIIH_BTF_p62_N"/>
</dbReference>
<organism evidence="8 9">
    <name type="scientific">Schizosaccharomyces osmophilus</name>
    <dbReference type="NCBI Taxonomy" id="2545709"/>
    <lineage>
        <taxon>Eukaryota</taxon>
        <taxon>Fungi</taxon>
        <taxon>Dikarya</taxon>
        <taxon>Ascomycota</taxon>
        <taxon>Taphrinomycotina</taxon>
        <taxon>Schizosaccharomycetes</taxon>
        <taxon>Schizosaccharomycetales</taxon>
        <taxon>Schizosaccharomycetaceae</taxon>
        <taxon>Schizosaccharomyces</taxon>
    </lineage>
</organism>
<keyword evidence="4" id="KW-0805">Transcription regulation</keyword>
<name>A0AAE9WC22_9SCHI</name>
<keyword evidence="3" id="KW-0677">Repeat</keyword>
<dbReference type="PANTHER" id="PTHR12856">
    <property type="entry name" value="TRANSCRIPTION INITIATION FACTOR IIH-RELATED"/>
    <property type="match status" value="1"/>
</dbReference>
<dbReference type="GO" id="GO:0006351">
    <property type="term" value="P:DNA-templated transcription"/>
    <property type="evidence" value="ECO:0007669"/>
    <property type="project" value="InterPro"/>
</dbReference>
<dbReference type="SUPFAM" id="SSF50729">
    <property type="entry name" value="PH domain-like"/>
    <property type="match status" value="1"/>
</dbReference>
<dbReference type="RefSeq" id="XP_056037318.1">
    <property type="nucleotide sequence ID" value="XM_056182111.1"/>
</dbReference>
<dbReference type="EMBL" id="CP115612">
    <property type="protein sequence ID" value="WBW73075.1"/>
    <property type="molecule type" value="Genomic_DNA"/>
</dbReference>
<evidence type="ECO:0000313" key="9">
    <source>
        <dbReference type="Proteomes" id="UP001212411"/>
    </source>
</evidence>
<dbReference type="Gene3D" id="2.30.29.30">
    <property type="entry name" value="Pleckstrin-homology domain (PH domain)/Phosphotyrosine-binding domain (PTB)"/>
    <property type="match status" value="1"/>
</dbReference>
<accession>A0AAE9WC22</accession>
<reference evidence="8 9" key="1">
    <citation type="journal article" date="2023" name="G3 (Bethesda)">
        <title>A high-quality reference genome for the fission yeast Schizosaccharomyces osmophilus.</title>
        <authorList>
            <person name="Jia G.S."/>
            <person name="Zhang W.C."/>
            <person name="Liang Y."/>
            <person name="Liu X.H."/>
            <person name="Rhind N."/>
            <person name="Pidoux A."/>
            <person name="Brysch-Herzberg M."/>
            <person name="Du L.L."/>
        </authorList>
    </citation>
    <scope>NUCLEOTIDE SEQUENCE [LARGE SCALE GENOMIC DNA]</scope>
    <source>
        <strain evidence="8 9">CBS 15793</strain>
    </source>
</reference>
<dbReference type="Pfam" id="PF03909">
    <property type="entry name" value="BSD"/>
    <property type="match status" value="2"/>
</dbReference>
<evidence type="ECO:0000256" key="1">
    <source>
        <dbReference type="ARBA" id="ARBA00004123"/>
    </source>
</evidence>
<evidence type="ECO:0000256" key="5">
    <source>
        <dbReference type="ARBA" id="ARBA00023163"/>
    </source>
</evidence>
<evidence type="ECO:0000256" key="2">
    <source>
        <dbReference type="ARBA" id="ARBA00009448"/>
    </source>
</evidence>
<keyword evidence="5" id="KW-0804">Transcription</keyword>
<sequence>MGDRVETFAYFKKKIGVLSVDTRMKWVAEGKTNPAIDISFDAIANLQMTPASSAKIMVRVFIIMNKGEEPTPLVFSFTNLSNARQNCEMITAELQKAITRQRDNTVSDEKSFGVESLNEKYLMEDIDLQESLLTSNSEMFQTFKEAVMKGHLSNEQFWSTRLHLLRAHAVERSQQKGPYNVLSSIKPKTVDNQMKVSLTRQQIHDMFEQQPQLRTVYDKHVPPLAEGEFWSRFFLSKLCKKFRGDRITPMDPYDDIMDQYLNVDEEDPTRKDEPPPSHVLDIEGNIQNASVLAELRPDITMRIDKEAIPFMKNINQLSERLLEKSLGNSKRLKTETENQYLQESGFHDLEEDHKDTKVILNIQEQDQFLEKNFAPSSKQSTEEPLPPLEVLQSLYQEELVELDNTDRDENALAEAAQQLTHAMREKHEFETHGTDMNVPKDIKEEVSMCHTVSVEFLHQFWSALFSPNYSDKNVMAPLQQALLNSKVRVDAIVSQAKKRNVNPSYIYQLVSSILSSIDVALGEYQRRLSMVPST</sequence>
<evidence type="ECO:0000256" key="3">
    <source>
        <dbReference type="ARBA" id="ARBA00022737"/>
    </source>
</evidence>
<evidence type="ECO:0000259" key="7">
    <source>
        <dbReference type="PROSITE" id="PS50858"/>
    </source>
</evidence>
<keyword evidence="9" id="KW-1185">Reference proteome</keyword>
<comment type="subcellular location">
    <subcellularLocation>
        <location evidence="1">Nucleus</location>
    </subcellularLocation>
</comment>
<dbReference type="GO" id="GO:0006289">
    <property type="term" value="P:nucleotide-excision repair"/>
    <property type="evidence" value="ECO:0007669"/>
    <property type="project" value="InterPro"/>
</dbReference>
<evidence type="ECO:0000313" key="8">
    <source>
        <dbReference type="EMBL" id="WBW73075.1"/>
    </source>
</evidence>
<dbReference type="SUPFAM" id="SSF140383">
    <property type="entry name" value="BSD domain-like"/>
    <property type="match status" value="1"/>
</dbReference>
<protein>
    <submittedName>
        <fullName evidence="8">Transcription factor TFIIH complex subunit Tfb1</fullName>
    </submittedName>
</protein>